<name>A0A428Q850_9HYPO</name>
<comment type="caution">
    <text evidence="2">The sequence shown here is derived from an EMBL/GenBank/DDBJ whole genome shotgun (WGS) entry which is preliminary data.</text>
</comment>
<evidence type="ECO:0000313" key="3">
    <source>
        <dbReference type="Proteomes" id="UP000287972"/>
    </source>
</evidence>
<reference evidence="2 3" key="1">
    <citation type="submission" date="2017-06" db="EMBL/GenBank/DDBJ databases">
        <title>Comparative genomic analysis of Ambrosia Fusariam Clade fungi.</title>
        <authorList>
            <person name="Stajich J.E."/>
            <person name="Carrillo J."/>
            <person name="Kijimoto T."/>
            <person name="Eskalen A."/>
            <person name="O'Donnell K."/>
            <person name="Kasson M."/>
        </authorList>
    </citation>
    <scope>NUCLEOTIDE SEQUENCE [LARGE SCALE GENOMIC DNA]</scope>
    <source>
        <strain evidence="2 3">NRRL62606</strain>
    </source>
</reference>
<dbReference type="EMBL" id="NKCL01000576">
    <property type="protein sequence ID" value="RSL61422.1"/>
    <property type="molecule type" value="Genomic_DNA"/>
</dbReference>
<gene>
    <name evidence="2" type="ORF">CEP51_013635</name>
</gene>
<proteinExistence type="predicted"/>
<dbReference type="Proteomes" id="UP000287972">
    <property type="component" value="Unassembled WGS sequence"/>
</dbReference>
<accession>A0A428Q850</accession>
<evidence type="ECO:0000259" key="1">
    <source>
        <dbReference type="Pfam" id="PF06985"/>
    </source>
</evidence>
<dbReference type="PANTHER" id="PTHR39596">
    <property type="match status" value="1"/>
</dbReference>
<dbReference type="InterPro" id="IPR010730">
    <property type="entry name" value="HET"/>
</dbReference>
<organism evidence="2 3">
    <name type="scientific">Fusarium floridanum</name>
    <dbReference type="NCBI Taxonomy" id="1325733"/>
    <lineage>
        <taxon>Eukaryota</taxon>
        <taxon>Fungi</taxon>
        <taxon>Dikarya</taxon>
        <taxon>Ascomycota</taxon>
        <taxon>Pezizomycotina</taxon>
        <taxon>Sordariomycetes</taxon>
        <taxon>Hypocreomycetidae</taxon>
        <taxon>Hypocreales</taxon>
        <taxon>Nectriaceae</taxon>
        <taxon>Fusarium</taxon>
        <taxon>Fusarium solani species complex</taxon>
    </lineage>
</organism>
<protein>
    <recommendedName>
        <fullName evidence="1">Heterokaryon incompatibility domain-containing protein</fullName>
    </recommendedName>
</protein>
<dbReference type="AlphaFoldDB" id="A0A428Q850"/>
<evidence type="ECO:0000313" key="2">
    <source>
        <dbReference type="EMBL" id="RSL61422.1"/>
    </source>
</evidence>
<keyword evidence="3" id="KW-1185">Reference proteome</keyword>
<sequence>MDQQNPYLIYEWPERKDLPCRNYDFLEPLQNLFPTVRTFSRDPSGLRDSSGFHFMSVIENLQQCMKHTRMRNCTNGECLQVENTLARVAPECEWGDFRAWALKVMACWSTSEKTAFDIDAHPNATRGKVSPHIAAARIPMSLPLASVRMSFRGTTQRLAPPPNMAIYFCTKLLGSLELMDWNYEVGFHTEDDFFGVVELLIWMSNATDFVPNPRIMRNYVGVADDLELPLHMRRLNRAIFGVSSLQSNFCRRRLWNLVLACRSGIASIPSIMSILNTMPATDTRVHAQCTPETCQFDEENSTTVRQLHQCGLSESDHRIKCDPSKLNHSTLPHNAWTMKRELTGGKFMAISHIWLDGTGSSINTEAGTVNECLFEFFTSVAQREGCEGIWWDAICMPSDRKKWAEEISRMHQNYSNAEFTLVHDLQLANFEWRDDGSPCLALALSAWFTRGWAALELRASKKVKVLFKAPAQQHGGQTVPAAGFMFQYNGHREYRYVLKDLDDDILASGKSIFTSPAHQEVSLVIQTVRGRAQGDLTKLNQLMFAMKNRHTSWGRDRMIITSLMADPRGLESGLTAPEITKKLLVDSGPWSWCPPVLLDLAEDEEGYDSFLTITPDGELTGTWATKTLTKEELAKLSPVGSHPSTVIRIKRYLAAPKEVLILDKSYEARTGWTVDLYWGG</sequence>
<dbReference type="Pfam" id="PF06985">
    <property type="entry name" value="HET"/>
    <property type="match status" value="1"/>
</dbReference>
<feature type="domain" description="Heterokaryon incompatibility" evidence="1">
    <location>
        <begin position="347"/>
        <end position="422"/>
    </location>
</feature>
<dbReference type="PANTHER" id="PTHR39596:SF2">
    <property type="entry name" value="HET DOMAIN PROTEIN (AFU_ORTHOLOGUE AFUA_1G17550)-RELATED"/>
    <property type="match status" value="1"/>
</dbReference>